<dbReference type="InterPro" id="IPR036390">
    <property type="entry name" value="WH_DNA-bd_sf"/>
</dbReference>
<dbReference type="GO" id="GO:0006355">
    <property type="term" value="P:regulation of DNA-templated transcription"/>
    <property type="evidence" value="ECO:0007669"/>
    <property type="project" value="InterPro"/>
</dbReference>
<dbReference type="InterPro" id="IPR003593">
    <property type="entry name" value="AAA+_ATPase"/>
</dbReference>
<keyword evidence="2" id="KW-0547">Nucleotide-binding</keyword>
<evidence type="ECO:0000259" key="6">
    <source>
        <dbReference type="PROSITE" id="PS51096"/>
    </source>
</evidence>
<dbReference type="PANTHER" id="PTHR32071">
    <property type="entry name" value="TRANSCRIPTIONAL REGULATORY PROTEIN"/>
    <property type="match status" value="1"/>
</dbReference>
<dbReference type="InterPro" id="IPR025662">
    <property type="entry name" value="Sigma_54_int_dom_ATP-bd_1"/>
</dbReference>
<dbReference type="SUPFAM" id="SSF52540">
    <property type="entry name" value="P-loop containing nucleoside triphosphate hydrolases"/>
    <property type="match status" value="1"/>
</dbReference>
<dbReference type="EMBL" id="CP011391">
    <property type="protein sequence ID" value="AMK53382.1"/>
    <property type="molecule type" value="Genomic_DNA"/>
</dbReference>
<dbReference type="SUPFAM" id="SSF63520">
    <property type="entry name" value="PTS-regulatory domain, PRD"/>
    <property type="match status" value="1"/>
</dbReference>
<feature type="domain" description="PTS EIIA type-4" evidence="6">
    <location>
        <begin position="541"/>
        <end position="665"/>
    </location>
</feature>
<dbReference type="GO" id="GO:0003677">
    <property type="term" value="F:DNA binding"/>
    <property type="evidence" value="ECO:0007669"/>
    <property type="project" value="UniProtKB-KW"/>
</dbReference>
<keyword evidence="9" id="KW-1185">Reference proteome</keyword>
<dbReference type="Pfam" id="PF00874">
    <property type="entry name" value="PRD"/>
    <property type="match status" value="1"/>
</dbReference>
<feature type="domain" description="PRD" evidence="7">
    <location>
        <begin position="795"/>
        <end position="901"/>
    </location>
</feature>
<dbReference type="PROSITE" id="PS51372">
    <property type="entry name" value="PRD_2"/>
    <property type="match status" value="1"/>
</dbReference>
<dbReference type="InterPro" id="IPR002078">
    <property type="entry name" value="Sigma_54_int"/>
</dbReference>
<evidence type="ECO:0000259" key="5">
    <source>
        <dbReference type="PROSITE" id="PS50045"/>
    </source>
</evidence>
<dbReference type="InterPro" id="IPR027417">
    <property type="entry name" value="P-loop_NTPase"/>
</dbReference>
<keyword evidence="4" id="KW-0238">DNA-binding</keyword>
<dbReference type="SMART" id="SM00382">
    <property type="entry name" value="AAA"/>
    <property type="match status" value="1"/>
</dbReference>
<dbReference type="InterPro" id="IPR036634">
    <property type="entry name" value="PRD_sf"/>
</dbReference>
<dbReference type="GO" id="GO:0009401">
    <property type="term" value="P:phosphoenolpyruvate-dependent sugar phosphotransferase system"/>
    <property type="evidence" value="ECO:0007669"/>
    <property type="project" value="InterPro"/>
</dbReference>
<dbReference type="Pfam" id="PF00158">
    <property type="entry name" value="Sigma54_activat"/>
    <property type="match status" value="1"/>
</dbReference>
<dbReference type="InterPro" id="IPR004701">
    <property type="entry name" value="PTS_EIIA_man-typ"/>
</dbReference>
<dbReference type="PANTHER" id="PTHR32071:SF38">
    <property type="entry name" value="PSP OPERON TRANSCRIPTIONAL ACTIVATOR"/>
    <property type="match status" value="1"/>
</dbReference>
<organism evidence="8 9">
    <name type="scientific">Faecalibaculum rodentium</name>
    <dbReference type="NCBI Taxonomy" id="1702221"/>
    <lineage>
        <taxon>Bacteria</taxon>
        <taxon>Bacillati</taxon>
        <taxon>Bacillota</taxon>
        <taxon>Erysipelotrichia</taxon>
        <taxon>Erysipelotrichales</taxon>
        <taxon>Erysipelotrichaceae</taxon>
        <taxon>Faecalibaculum</taxon>
    </lineage>
</organism>
<keyword evidence="1" id="KW-0808">Transferase</keyword>
<accession>A0A140DRV5</accession>
<dbReference type="OrthoDB" id="9765164at2"/>
<dbReference type="PROSITE" id="PS51096">
    <property type="entry name" value="PTS_EIIA_TYPE_4"/>
    <property type="match status" value="1"/>
</dbReference>
<dbReference type="GeneID" id="78477135"/>
<dbReference type="InterPro" id="IPR011608">
    <property type="entry name" value="PRD"/>
</dbReference>
<dbReference type="Gene3D" id="1.10.1790.10">
    <property type="entry name" value="PRD domain"/>
    <property type="match status" value="1"/>
</dbReference>
<reference evidence="8 9" key="1">
    <citation type="journal article" date="2016" name="Gut Pathog.">
        <title>Whole genome sequencing of "Faecalibaculum rodentium" ALO17, isolated from C57BL/6J laboratory mouse feces.</title>
        <authorList>
            <person name="Lim S."/>
            <person name="Chang D.H."/>
            <person name="Ahn S."/>
            <person name="Kim B.C."/>
        </authorList>
    </citation>
    <scope>NUCLEOTIDE SEQUENCE [LARGE SCALE GENOMIC DNA]</scope>
    <source>
        <strain evidence="8 9">Alo17</strain>
    </source>
</reference>
<proteinExistence type="predicted"/>
<evidence type="ECO:0000256" key="1">
    <source>
        <dbReference type="ARBA" id="ARBA00022679"/>
    </source>
</evidence>
<gene>
    <name evidence="8" type="ORF">AALO17_02480</name>
</gene>
<dbReference type="SUPFAM" id="SSF46785">
    <property type="entry name" value="Winged helix' DNA-binding domain"/>
    <property type="match status" value="1"/>
</dbReference>
<evidence type="ECO:0000313" key="9">
    <source>
        <dbReference type="Proteomes" id="UP000069771"/>
    </source>
</evidence>
<protein>
    <recommendedName>
        <fullName evidence="10">PRD domain-containing protein</fullName>
    </recommendedName>
</protein>
<name>A0A140DRV5_9FIRM</name>
<evidence type="ECO:0000259" key="7">
    <source>
        <dbReference type="PROSITE" id="PS51372"/>
    </source>
</evidence>
<dbReference type="SUPFAM" id="SSF53062">
    <property type="entry name" value="PTS system fructose IIA component-like"/>
    <property type="match status" value="1"/>
</dbReference>
<dbReference type="STRING" id="1702221.AALO17_02480"/>
<evidence type="ECO:0008006" key="10">
    <source>
        <dbReference type="Google" id="ProtNLM"/>
    </source>
</evidence>
<evidence type="ECO:0000256" key="3">
    <source>
        <dbReference type="ARBA" id="ARBA00022840"/>
    </source>
</evidence>
<dbReference type="Gene3D" id="3.40.50.510">
    <property type="entry name" value="Phosphotransferase system, mannose-type IIA component"/>
    <property type="match status" value="1"/>
</dbReference>
<dbReference type="CDD" id="cd00009">
    <property type="entry name" value="AAA"/>
    <property type="match status" value="1"/>
</dbReference>
<dbReference type="GO" id="GO:0016020">
    <property type="term" value="C:membrane"/>
    <property type="evidence" value="ECO:0007669"/>
    <property type="project" value="InterPro"/>
</dbReference>
<sequence>MQEMIEKAIQEHTQNGQFSRLSVAELSSQLSLPKSRVTQVLQQLLKAGTVVRAGQKPVLFLDRSVLEETYGTAIEGDTIRNLDQWLAAQTDQEQDFDRLIGHDGSLSSLVEQCKATVAYPPNGLPLILTGETGTGKSMIAGLAYEYARNHDLVKPESRFVAVNCSEYANNPELLTANLFGYVKGAFTGADQDTPGLLELADGGVLFLDEVHNLKGECQEKLFHFMDQSIYHRMGDNKTWYTSSVRLIFATTEDPEKVLLKTLQRRIPMKLTVPNLAARGNYEKLQIILSMFAREEERLKVHIQLSSSVIQLLLSYPFPENIGGLKSAIQSSCVNALFQTDEEKVMRIGLKDIPDSVIQYSALETLMKPRELTWHGIEELRHDLVNVRTPFSFFESVLETLETTQDFESDFRAIQKTVLHHFKRSLRKADLTPFETAFLTIVQDRCRQYHLELPEKDRQLYTTAFVELLSLPQGIDLLLQSRAKQVEEVMNRLRTEAFKYFSLVTEIRQEVRERLETDLNPLQCLIMTVLAARAGQSQPAPRRMGVILAHGESSASSMAMCVNQWLETHVFDAIDMPLFVSQEEISRQLNDWLRKMEGIEELFLLVDLGSLEQIYRNLNIRNVNIGIINSLSLKLALSVGQDIRNQTPMEKVFERAKALSSIEYHIERNREKPRMIICSCASGLGVAEKLRGVIVDSLPEDSDIRVMTYDYNTLQQEGMTSPVFEENQVISIVGTLKPEEITVPFVALEDLILQENTNRFDDSLRPYMEAEEMRVFKKNIVKNFSLSNIMNSLTILNPAKLLEHVADAIDRLQNRLGVSLGNNTCFGLYVHVSCLIERLVMNRGIEVYGNADAFRLEQQDFIQAVDDSFADVQKFYGIRIPVEETGYMYDYIKNDPNYKKRV</sequence>
<evidence type="ECO:0000256" key="4">
    <source>
        <dbReference type="ARBA" id="ARBA00023125"/>
    </source>
</evidence>
<dbReference type="PROSITE" id="PS00675">
    <property type="entry name" value="SIGMA54_INTERACT_1"/>
    <property type="match status" value="1"/>
</dbReference>
<evidence type="ECO:0000256" key="2">
    <source>
        <dbReference type="ARBA" id="ARBA00022741"/>
    </source>
</evidence>
<evidence type="ECO:0000313" key="8">
    <source>
        <dbReference type="EMBL" id="AMK53382.1"/>
    </source>
</evidence>
<keyword evidence="3" id="KW-0067">ATP-binding</keyword>
<dbReference type="AlphaFoldDB" id="A0A140DRV5"/>
<dbReference type="InterPro" id="IPR036662">
    <property type="entry name" value="PTS_EIIA_man-typ_sf"/>
</dbReference>
<dbReference type="Gene3D" id="3.40.50.300">
    <property type="entry name" value="P-loop containing nucleotide triphosphate hydrolases"/>
    <property type="match status" value="1"/>
</dbReference>
<dbReference type="GO" id="GO:0016740">
    <property type="term" value="F:transferase activity"/>
    <property type="evidence" value="ECO:0007669"/>
    <property type="project" value="UniProtKB-KW"/>
</dbReference>
<dbReference type="Proteomes" id="UP000069771">
    <property type="component" value="Chromosome"/>
</dbReference>
<dbReference type="GO" id="GO:0005524">
    <property type="term" value="F:ATP binding"/>
    <property type="evidence" value="ECO:0007669"/>
    <property type="project" value="UniProtKB-KW"/>
</dbReference>
<dbReference type="PATRIC" id="fig|1702221.3.peg.235"/>
<dbReference type="RefSeq" id="WP_067554425.1">
    <property type="nucleotide sequence ID" value="NZ_CP011391.1"/>
</dbReference>
<dbReference type="PROSITE" id="PS50045">
    <property type="entry name" value="SIGMA54_INTERACT_4"/>
    <property type="match status" value="1"/>
</dbReference>
<feature type="domain" description="Sigma-54 factor interaction" evidence="5">
    <location>
        <begin position="99"/>
        <end position="333"/>
    </location>
</feature>
<dbReference type="KEGG" id="fro:AALO17_02480"/>